<dbReference type="Gene3D" id="1.25.40.10">
    <property type="entry name" value="Tetratricopeptide repeat domain"/>
    <property type="match status" value="1"/>
</dbReference>
<evidence type="ECO:0000256" key="1">
    <source>
        <dbReference type="ARBA" id="ARBA00038494"/>
    </source>
</evidence>
<dbReference type="AlphaFoldDB" id="B4D273"/>
<dbReference type="STRING" id="497964.CfE428DRAFT_2998"/>
<dbReference type="InterPro" id="IPR029044">
    <property type="entry name" value="Nucleotide-diphossugar_trans"/>
</dbReference>
<evidence type="ECO:0000313" key="5">
    <source>
        <dbReference type="Proteomes" id="UP000005824"/>
    </source>
</evidence>
<evidence type="ECO:0000256" key="2">
    <source>
        <dbReference type="PROSITE-ProRule" id="PRU00339"/>
    </source>
</evidence>
<dbReference type="PROSITE" id="PS50005">
    <property type="entry name" value="TPR"/>
    <property type="match status" value="1"/>
</dbReference>
<dbReference type="InParanoid" id="B4D273"/>
<sequence length="365" mass="40539">MVRNEAAFLDACLQSLDGQVDSIYVTDTGSIDDSIAVAKSHNAVIRSFPWGNDFAHARNASIAEVAEDWIITLDADDLFPPGEAARLRRHLEANACAATVRYAVQSGYTSVRAWKILRNRRGAHFEGAIHESLSTWLNECRRAGLPLQDTDIQLIHTGYVSQALPGKVARNLPLLEAEWKRTGPSAVERRFQIGADLGLALAHDNRSAEACVFLENLLGELASIQVHTSLPPAASLQALINLLWILSERKDAATAIAWTRKLEQILGSSAVYQLHRGLQEFASGNFAAAIQWLQRFAQSPNPDTFEVPIREEYLGVGLWRIVGQCHMGLHEYQEAAESFQRCSRLEPGNPEHELRRFVATRIMPE</sequence>
<comment type="similarity">
    <text evidence="1">Belongs to the glycosyltransferase 2 family. WaaE/KdtX subfamily.</text>
</comment>
<dbReference type="Pfam" id="PF00535">
    <property type="entry name" value="Glycos_transf_2"/>
    <property type="match status" value="1"/>
</dbReference>
<dbReference type="PANTHER" id="PTHR43630:SF2">
    <property type="entry name" value="GLYCOSYLTRANSFERASE"/>
    <property type="match status" value="1"/>
</dbReference>
<feature type="repeat" description="TPR" evidence="2">
    <location>
        <begin position="316"/>
        <end position="349"/>
    </location>
</feature>
<dbReference type="InterPro" id="IPR019734">
    <property type="entry name" value="TPR_rpt"/>
</dbReference>
<dbReference type="Gene3D" id="3.90.550.10">
    <property type="entry name" value="Spore Coat Polysaccharide Biosynthesis Protein SpsA, Chain A"/>
    <property type="match status" value="1"/>
</dbReference>
<keyword evidence="2" id="KW-0802">TPR repeat</keyword>
<accession>B4D273</accession>
<dbReference type="EMBL" id="ABVL01000008">
    <property type="protein sequence ID" value="EDY19313.1"/>
    <property type="molecule type" value="Genomic_DNA"/>
</dbReference>
<feature type="domain" description="Glycosyltransferase 2-like" evidence="3">
    <location>
        <begin position="2"/>
        <end position="111"/>
    </location>
</feature>
<dbReference type="SUPFAM" id="SSF48452">
    <property type="entry name" value="TPR-like"/>
    <property type="match status" value="1"/>
</dbReference>
<dbReference type="InterPro" id="IPR011990">
    <property type="entry name" value="TPR-like_helical_dom_sf"/>
</dbReference>
<dbReference type="PANTHER" id="PTHR43630">
    <property type="entry name" value="POLY-BETA-1,6-N-ACETYL-D-GLUCOSAMINE SYNTHASE"/>
    <property type="match status" value="1"/>
</dbReference>
<evidence type="ECO:0000313" key="4">
    <source>
        <dbReference type="EMBL" id="EDY19313.1"/>
    </source>
</evidence>
<reference evidence="4 5" key="1">
    <citation type="journal article" date="2011" name="J. Bacteriol.">
        <title>Genome sequence of Chthoniobacter flavus Ellin428, an aerobic heterotrophic soil bacterium.</title>
        <authorList>
            <person name="Kant R."/>
            <person name="van Passel M.W."/>
            <person name="Palva A."/>
            <person name="Lucas S."/>
            <person name="Lapidus A."/>
            <person name="Glavina Del Rio T."/>
            <person name="Dalin E."/>
            <person name="Tice H."/>
            <person name="Bruce D."/>
            <person name="Goodwin L."/>
            <person name="Pitluck S."/>
            <person name="Larimer F.W."/>
            <person name="Land M.L."/>
            <person name="Hauser L."/>
            <person name="Sangwan P."/>
            <person name="de Vos W.M."/>
            <person name="Janssen P.H."/>
            <person name="Smidt H."/>
        </authorList>
    </citation>
    <scope>NUCLEOTIDE SEQUENCE [LARGE SCALE GENOMIC DNA]</scope>
    <source>
        <strain evidence="4 5">Ellin428</strain>
    </source>
</reference>
<dbReference type="InterPro" id="IPR001173">
    <property type="entry name" value="Glyco_trans_2-like"/>
</dbReference>
<evidence type="ECO:0000259" key="3">
    <source>
        <dbReference type="Pfam" id="PF00535"/>
    </source>
</evidence>
<keyword evidence="5" id="KW-1185">Reference proteome</keyword>
<protein>
    <submittedName>
        <fullName evidence="4">Tetratricopeptide TPR_2 repeat protein</fullName>
    </submittedName>
</protein>
<organism evidence="4 5">
    <name type="scientific">Chthoniobacter flavus Ellin428</name>
    <dbReference type="NCBI Taxonomy" id="497964"/>
    <lineage>
        <taxon>Bacteria</taxon>
        <taxon>Pseudomonadati</taxon>
        <taxon>Verrucomicrobiota</taxon>
        <taxon>Spartobacteria</taxon>
        <taxon>Chthoniobacterales</taxon>
        <taxon>Chthoniobacteraceae</taxon>
        <taxon>Chthoniobacter</taxon>
    </lineage>
</organism>
<gene>
    <name evidence="4" type="ORF">CfE428DRAFT_2998</name>
</gene>
<dbReference type="Proteomes" id="UP000005824">
    <property type="component" value="Unassembled WGS sequence"/>
</dbReference>
<proteinExistence type="inferred from homology"/>
<comment type="caution">
    <text evidence="4">The sequence shown here is derived from an EMBL/GenBank/DDBJ whole genome shotgun (WGS) entry which is preliminary data.</text>
</comment>
<name>B4D273_9BACT</name>
<dbReference type="SUPFAM" id="SSF53448">
    <property type="entry name" value="Nucleotide-diphospho-sugar transferases"/>
    <property type="match status" value="1"/>
</dbReference>
<dbReference type="eggNOG" id="COG0463">
    <property type="taxonomic scope" value="Bacteria"/>
</dbReference>